<sequence>MEGNTPMYEITDDWSKILIYSVVHNNIPNQGLETKIIGLLRSLKKEKESKSTKLKIMIILWYMKNRSLDVVNNIILFELVNNFLGISEYTDGLIISVLNGVINTTQLGLKVNKKFRSESLLQMVKKVRSTELSDICKILALPLYLQYDIIPTLGEVDIQNTIEDYFLFESVCYYARYCKNADHVRSFVPQNEIFIKNLSKFIQKDFEVEEFAGPTDLCLEDTEIYKQILTAYDLSIDKNIFKVKLIEFISNLK</sequence>
<protein>
    <submittedName>
        <fullName evidence="1">Uncharacterized protein</fullName>
    </submittedName>
</protein>
<evidence type="ECO:0000313" key="2">
    <source>
        <dbReference type="Proteomes" id="UP000016927"/>
    </source>
</evidence>
<evidence type="ECO:0000313" key="1">
    <source>
        <dbReference type="EMBL" id="EOB14888.1"/>
    </source>
</evidence>
<dbReference type="OMA" id="KFICFEI"/>
<proteinExistence type="predicted"/>
<organism evidence="1 2">
    <name type="scientific">Nosema bombycis (strain CQ1 / CVCC 102059)</name>
    <name type="common">Microsporidian parasite</name>
    <name type="synonym">Pebrine of silkworm</name>
    <dbReference type="NCBI Taxonomy" id="578461"/>
    <lineage>
        <taxon>Eukaryota</taxon>
        <taxon>Fungi</taxon>
        <taxon>Fungi incertae sedis</taxon>
        <taxon>Microsporidia</taxon>
        <taxon>Nosematidae</taxon>
        <taxon>Nosema</taxon>
    </lineage>
</organism>
<keyword evidence="2" id="KW-1185">Reference proteome</keyword>
<dbReference type="EMBL" id="KB908921">
    <property type="protein sequence ID" value="EOB14888.1"/>
    <property type="molecule type" value="Genomic_DNA"/>
</dbReference>
<dbReference type="Proteomes" id="UP000016927">
    <property type="component" value="Unassembled WGS sequence"/>
</dbReference>
<dbReference type="OrthoDB" id="2189795at2759"/>
<dbReference type="HOGENOM" id="CLU_083680_0_0_1"/>
<accession>R0MPW7</accession>
<name>R0MPW7_NOSB1</name>
<dbReference type="VEuPathDB" id="MicrosporidiaDB:NBO_13g0065"/>
<reference evidence="1 2" key="1">
    <citation type="journal article" date="2013" name="BMC Genomics">
        <title>Comparative genomics of parasitic silkworm microsporidia reveal an association between genome expansion and host adaptation.</title>
        <authorList>
            <person name="Pan G."/>
            <person name="Xu J."/>
            <person name="Li T."/>
            <person name="Xia Q."/>
            <person name="Liu S.L."/>
            <person name="Zhang G."/>
            <person name="Li S."/>
            <person name="Li C."/>
            <person name="Liu H."/>
            <person name="Yang L."/>
            <person name="Liu T."/>
            <person name="Zhang X."/>
            <person name="Wu Z."/>
            <person name="Fan W."/>
            <person name="Dang X."/>
            <person name="Xiang H."/>
            <person name="Tao M."/>
            <person name="Li Y."/>
            <person name="Hu J."/>
            <person name="Li Z."/>
            <person name="Lin L."/>
            <person name="Luo J."/>
            <person name="Geng L."/>
            <person name="Wang L."/>
            <person name="Long M."/>
            <person name="Wan Y."/>
            <person name="He N."/>
            <person name="Zhang Z."/>
            <person name="Lu C."/>
            <person name="Keeling P.J."/>
            <person name="Wang J."/>
            <person name="Xiang Z."/>
            <person name="Zhou Z."/>
        </authorList>
    </citation>
    <scope>NUCLEOTIDE SEQUENCE [LARGE SCALE GENOMIC DNA]</scope>
    <source>
        <strain evidence="2">CQ1 / CVCC 102059</strain>
    </source>
</reference>
<dbReference type="AlphaFoldDB" id="R0MPW7"/>
<gene>
    <name evidence="1" type="ORF">NBO_13g0065</name>
</gene>